<proteinExistence type="predicted"/>
<accession>A0A0A0M3F1</accession>
<name>A0A0A0M3F1_CUCSA</name>
<reference evidence="1 2" key="4">
    <citation type="journal article" date="2011" name="BMC Genomics">
        <title>RNA-Seq improves annotation of protein-coding genes in the cucumber genome.</title>
        <authorList>
            <person name="Li Z."/>
            <person name="Zhang Z."/>
            <person name="Yan P."/>
            <person name="Huang S."/>
            <person name="Fei Z."/>
            <person name="Lin K."/>
        </authorList>
    </citation>
    <scope>NUCLEOTIDE SEQUENCE [LARGE SCALE GENOMIC DNA]</scope>
    <source>
        <strain evidence="2">cv. 9930</strain>
    </source>
</reference>
<keyword evidence="2" id="KW-1185">Reference proteome</keyword>
<reference evidence="1 2" key="1">
    <citation type="journal article" date="2009" name="Nat. Genet.">
        <title>The genome of the cucumber, Cucumis sativus L.</title>
        <authorList>
            <person name="Huang S."/>
            <person name="Li R."/>
            <person name="Zhang Z."/>
            <person name="Li L."/>
            <person name="Gu X."/>
            <person name="Fan W."/>
            <person name="Lucas W.J."/>
            <person name="Wang X."/>
            <person name="Xie B."/>
            <person name="Ni P."/>
            <person name="Ren Y."/>
            <person name="Zhu H."/>
            <person name="Li J."/>
            <person name="Lin K."/>
            <person name="Jin W."/>
            <person name="Fei Z."/>
            <person name="Li G."/>
            <person name="Staub J."/>
            <person name="Kilian A."/>
            <person name="van der Vossen E.A."/>
            <person name="Wu Y."/>
            <person name="Guo J."/>
            <person name="He J."/>
            <person name="Jia Z."/>
            <person name="Ren Y."/>
            <person name="Tian G."/>
            <person name="Lu Y."/>
            <person name="Ruan J."/>
            <person name="Qian W."/>
            <person name="Wang M."/>
            <person name="Huang Q."/>
            <person name="Li B."/>
            <person name="Xuan Z."/>
            <person name="Cao J."/>
            <person name="Asan"/>
            <person name="Wu Z."/>
            <person name="Zhang J."/>
            <person name="Cai Q."/>
            <person name="Bai Y."/>
            <person name="Zhao B."/>
            <person name="Han Y."/>
            <person name="Li Y."/>
            <person name="Li X."/>
            <person name="Wang S."/>
            <person name="Shi Q."/>
            <person name="Liu S."/>
            <person name="Cho W.K."/>
            <person name="Kim J.Y."/>
            <person name="Xu Y."/>
            <person name="Heller-Uszynska K."/>
            <person name="Miao H."/>
            <person name="Cheng Z."/>
            <person name="Zhang S."/>
            <person name="Wu J."/>
            <person name="Yang Y."/>
            <person name="Kang H."/>
            <person name="Li M."/>
            <person name="Liang H."/>
            <person name="Ren X."/>
            <person name="Shi Z."/>
            <person name="Wen M."/>
            <person name="Jian M."/>
            <person name="Yang H."/>
            <person name="Zhang G."/>
            <person name="Yang Z."/>
            <person name="Chen R."/>
            <person name="Liu S."/>
            <person name="Li J."/>
            <person name="Ma L."/>
            <person name="Liu H."/>
            <person name="Zhou Y."/>
            <person name="Zhao J."/>
            <person name="Fang X."/>
            <person name="Li G."/>
            <person name="Fang L."/>
            <person name="Li Y."/>
            <person name="Liu D."/>
            <person name="Zheng H."/>
            <person name="Zhang Y."/>
            <person name="Qin N."/>
            <person name="Li Z."/>
            <person name="Yang G."/>
            <person name="Yang S."/>
            <person name="Bolund L."/>
            <person name="Kristiansen K."/>
            <person name="Zheng H."/>
            <person name="Li S."/>
            <person name="Zhang X."/>
            <person name="Yang H."/>
            <person name="Wang J."/>
            <person name="Sun R."/>
            <person name="Zhang B."/>
            <person name="Jiang S."/>
            <person name="Wang J."/>
            <person name="Du Y."/>
            <person name="Li S."/>
        </authorList>
    </citation>
    <scope>NUCLEOTIDE SEQUENCE [LARGE SCALE GENOMIC DNA]</scope>
    <source>
        <strain evidence="2">cv. 9930</strain>
    </source>
</reference>
<reference evidence="1 2" key="2">
    <citation type="journal article" date="2009" name="PLoS ONE">
        <title>An integrated genetic and cytogenetic map of the cucumber genome.</title>
        <authorList>
            <person name="Ren Y."/>
            <person name="Zhang Z."/>
            <person name="Liu J."/>
            <person name="Staub J.E."/>
            <person name="Han Y."/>
            <person name="Cheng Z."/>
            <person name="Li X."/>
            <person name="Lu J."/>
            <person name="Miao H."/>
            <person name="Kang H."/>
            <person name="Xie B."/>
            <person name="Gu X."/>
            <person name="Wang X."/>
            <person name="Du Y."/>
            <person name="Jin W."/>
            <person name="Huang S."/>
        </authorList>
    </citation>
    <scope>NUCLEOTIDE SEQUENCE [LARGE SCALE GENOMIC DNA]</scope>
    <source>
        <strain evidence="2">cv. 9930</strain>
    </source>
</reference>
<sequence>MAIPHSSWLAHAKWRKLFVKTHDGTQLLGPELTTENACSRPSNITISSKTLMRTLAFMCTSSCCVERCIVLLDNIVAILMALSSTSVNVLAYARQVGSQSISLMYDCNTMVGVMVVSTTPECIILKFL</sequence>
<dbReference type="EMBL" id="CM002922">
    <property type="protein sequence ID" value="KGN66761.1"/>
    <property type="molecule type" value="Genomic_DNA"/>
</dbReference>
<dbReference type="AlphaFoldDB" id="A0A0A0M3F1"/>
<reference evidence="1 2" key="3">
    <citation type="journal article" date="2010" name="BMC Genomics">
        <title>Transcriptome sequencing and comparative analysis of cucumber flowers with different sex types.</title>
        <authorList>
            <person name="Guo S."/>
            <person name="Zheng Y."/>
            <person name="Joung J.G."/>
            <person name="Liu S."/>
            <person name="Zhang Z."/>
            <person name="Crasta O.R."/>
            <person name="Sobral B.W."/>
            <person name="Xu Y."/>
            <person name="Huang S."/>
            <person name="Fei Z."/>
        </authorList>
    </citation>
    <scope>NUCLEOTIDE SEQUENCE [LARGE SCALE GENOMIC DNA]</scope>
    <source>
        <strain evidence="2">cv. 9930</strain>
    </source>
</reference>
<dbReference type="Proteomes" id="UP000029981">
    <property type="component" value="Chromosome 1"/>
</dbReference>
<gene>
    <name evidence="1" type="ORF">Csa_1G680080</name>
</gene>
<evidence type="ECO:0000313" key="1">
    <source>
        <dbReference type="EMBL" id="KGN66761.1"/>
    </source>
</evidence>
<protein>
    <submittedName>
        <fullName evidence="1">Uncharacterized protein</fullName>
    </submittedName>
</protein>
<dbReference type="Gramene" id="KGN66761">
    <property type="protein sequence ID" value="KGN66761"/>
    <property type="gene ID" value="Csa_1G680080"/>
</dbReference>
<organism evidence="1 2">
    <name type="scientific">Cucumis sativus</name>
    <name type="common">Cucumber</name>
    <dbReference type="NCBI Taxonomy" id="3659"/>
    <lineage>
        <taxon>Eukaryota</taxon>
        <taxon>Viridiplantae</taxon>
        <taxon>Streptophyta</taxon>
        <taxon>Embryophyta</taxon>
        <taxon>Tracheophyta</taxon>
        <taxon>Spermatophyta</taxon>
        <taxon>Magnoliopsida</taxon>
        <taxon>eudicotyledons</taxon>
        <taxon>Gunneridae</taxon>
        <taxon>Pentapetalae</taxon>
        <taxon>rosids</taxon>
        <taxon>fabids</taxon>
        <taxon>Cucurbitales</taxon>
        <taxon>Cucurbitaceae</taxon>
        <taxon>Benincaseae</taxon>
        <taxon>Cucumis</taxon>
    </lineage>
</organism>
<evidence type="ECO:0000313" key="2">
    <source>
        <dbReference type="Proteomes" id="UP000029981"/>
    </source>
</evidence>